<keyword evidence="2" id="KW-1185">Reference proteome</keyword>
<proteinExistence type="predicted"/>
<organism evidence="1 2">
    <name type="scientific">Chilo suppressalis</name>
    <name type="common">Asiatic rice borer moth</name>
    <dbReference type="NCBI Taxonomy" id="168631"/>
    <lineage>
        <taxon>Eukaryota</taxon>
        <taxon>Metazoa</taxon>
        <taxon>Ecdysozoa</taxon>
        <taxon>Arthropoda</taxon>
        <taxon>Hexapoda</taxon>
        <taxon>Insecta</taxon>
        <taxon>Pterygota</taxon>
        <taxon>Neoptera</taxon>
        <taxon>Endopterygota</taxon>
        <taxon>Lepidoptera</taxon>
        <taxon>Glossata</taxon>
        <taxon>Ditrysia</taxon>
        <taxon>Pyraloidea</taxon>
        <taxon>Crambidae</taxon>
        <taxon>Crambinae</taxon>
        <taxon>Chilo</taxon>
    </lineage>
</organism>
<accession>A0ABN8B7G8</accession>
<dbReference type="PANTHER" id="PTHR46068:SF1">
    <property type="entry name" value="TRANSPOSASE IS30-LIKE HTH DOMAIN-CONTAINING PROTEIN"/>
    <property type="match status" value="1"/>
</dbReference>
<dbReference type="Gene3D" id="3.30.420.10">
    <property type="entry name" value="Ribonuclease H-like superfamily/Ribonuclease H"/>
    <property type="match status" value="1"/>
</dbReference>
<sequence length="331" mass="38301">MLLCTILSFSFYIFSFWQINDAIYTAGTLLKMKHTIVDMDTELTKDALSKVHSVRHLRGQYERHTAYYIGEIYSTASMRYKGMAFLFKRTEKLITYFNTSKITENLIEIDYLSKEIDNLILMAEMWTKPLANDENTQRDNALYQIIHRTVFNQENQPNAETWNVKISTTRKNSWHMHPSPVNEQNATNRDIDKHKGTIPQWAADCDRRRHCGLAPAADRSAACGRGSSLRRNSAPAHRAKSTQDWLAAREIYFIRHEDWPSSSPDLSPLDYKIWQHLKEKACSKPHPNLESLKTSLNKATADIDMDLVRAAIDEWPRKLKACIQNHGGHFE</sequence>
<dbReference type="InterPro" id="IPR036397">
    <property type="entry name" value="RNaseH_sf"/>
</dbReference>
<dbReference type="PANTHER" id="PTHR46068">
    <property type="entry name" value="PROTEIN CBG27172"/>
    <property type="match status" value="1"/>
</dbReference>
<gene>
    <name evidence="1" type="ORF">CHILSU_LOCUS5152</name>
</gene>
<protein>
    <submittedName>
        <fullName evidence="1">Uncharacterized protein</fullName>
    </submittedName>
</protein>
<name>A0ABN8B7G8_CHISP</name>
<evidence type="ECO:0000313" key="2">
    <source>
        <dbReference type="Proteomes" id="UP001153292"/>
    </source>
</evidence>
<dbReference type="EMBL" id="OU963895">
    <property type="protein sequence ID" value="CAH0401915.1"/>
    <property type="molecule type" value="Genomic_DNA"/>
</dbReference>
<dbReference type="Proteomes" id="UP001153292">
    <property type="component" value="Chromosome 2"/>
</dbReference>
<evidence type="ECO:0000313" key="1">
    <source>
        <dbReference type="EMBL" id="CAH0401915.1"/>
    </source>
</evidence>
<reference evidence="1" key="1">
    <citation type="submission" date="2021-12" db="EMBL/GenBank/DDBJ databases">
        <authorList>
            <person name="King R."/>
        </authorList>
    </citation>
    <scope>NUCLEOTIDE SEQUENCE</scope>
</reference>